<dbReference type="GO" id="GO:0006419">
    <property type="term" value="P:alanyl-tRNA aminoacylation"/>
    <property type="evidence" value="ECO:0007669"/>
    <property type="project" value="InterPro"/>
</dbReference>
<dbReference type="InterPro" id="IPR051335">
    <property type="entry name" value="Alanyl-tRNA_Editing_Enzymes"/>
</dbReference>
<dbReference type="Gene3D" id="2.40.30.130">
    <property type="match status" value="1"/>
</dbReference>
<evidence type="ECO:0000313" key="3">
    <source>
        <dbReference type="Proteomes" id="UP000176952"/>
    </source>
</evidence>
<protein>
    <recommendedName>
        <fullName evidence="1">Alanyl-transfer RNA synthetases family profile domain-containing protein</fullName>
    </recommendedName>
</protein>
<dbReference type="AlphaFoldDB" id="A0A1G2B284"/>
<dbReference type="STRING" id="1798542.A3F54_02815"/>
<sequence length="253" mass="27516">MLETKMATQLLYLTDFTLLSCQAQVVEVTAYEDKPAIILDQTVFYPQGGGQPADQGFIVVADSAGQKARFRVEMVRFADGLVHHIGVFEEGELAAGAQVKCEVDAQRRGLNSRNHSAGHVVDMAVHALGLGWIPGKGYHFPEGPYVEYAKSGDAPLDRVALREALAKKCNELIVRDAETRALFITKEKMATVCHHVPDYIPEGKPARVILFGDFGVPCGGTHVARLRDIGQMTIRKIKPSSGGKIKVGYNVVG</sequence>
<reference evidence="2 3" key="1">
    <citation type="journal article" date="2016" name="Nat. Commun.">
        <title>Thousands of microbial genomes shed light on interconnected biogeochemical processes in an aquifer system.</title>
        <authorList>
            <person name="Anantharaman K."/>
            <person name="Brown C.T."/>
            <person name="Hug L.A."/>
            <person name="Sharon I."/>
            <person name="Castelle C.J."/>
            <person name="Probst A.J."/>
            <person name="Thomas B.C."/>
            <person name="Singh A."/>
            <person name="Wilkins M.J."/>
            <person name="Karaoz U."/>
            <person name="Brodie E.L."/>
            <person name="Williams K.H."/>
            <person name="Hubbard S.S."/>
            <person name="Banfield J.F."/>
        </authorList>
    </citation>
    <scope>NUCLEOTIDE SEQUENCE [LARGE SCALE GENOMIC DNA]</scope>
</reference>
<dbReference type="SUPFAM" id="SSF55186">
    <property type="entry name" value="ThrRS/AlaRS common domain"/>
    <property type="match status" value="1"/>
</dbReference>
<dbReference type="PANTHER" id="PTHR43462">
    <property type="entry name" value="ALANYL-TRNA EDITING PROTEIN"/>
    <property type="match status" value="1"/>
</dbReference>
<dbReference type="GO" id="GO:0003676">
    <property type="term" value="F:nucleic acid binding"/>
    <property type="evidence" value="ECO:0007669"/>
    <property type="project" value="InterPro"/>
</dbReference>
<dbReference type="InterPro" id="IPR018165">
    <property type="entry name" value="Ala-tRNA-synth_IIc_core"/>
</dbReference>
<dbReference type="GO" id="GO:0005524">
    <property type="term" value="F:ATP binding"/>
    <property type="evidence" value="ECO:0007669"/>
    <property type="project" value="InterPro"/>
</dbReference>
<dbReference type="InterPro" id="IPR018163">
    <property type="entry name" value="Thr/Ala-tRNA-synth_IIc_edit"/>
</dbReference>
<dbReference type="Proteomes" id="UP000176952">
    <property type="component" value="Unassembled WGS sequence"/>
</dbReference>
<dbReference type="GO" id="GO:0004813">
    <property type="term" value="F:alanine-tRNA ligase activity"/>
    <property type="evidence" value="ECO:0007669"/>
    <property type="project" value="InterPro"/>
</dbReference>
<dbReference type="PROSITE" id="PS50860">
    <property type="entry name" value="AA_TRNA_LIGASE_II_ALA"/>
    <property type="match status" value="1"/>
</dbReference>
<dbReference type="InterPro" id="IPR018164">
    <property type="entry name" value="Ala-tRNA-synth_IIc_N"/>
</dbReference>
<comment type="caution">
    <text evidence="2">The sequence shown here is derived from an EMBL/GenBank/DDBJ whole genome shotgun (WGS) entry which is preliminary data.</text>
</comment>
<gene>
    <name evidence="2" type="ORF">A3F54_02815</name>
</gene>
<organism evidence="2 3">
    <name type="scientific">Candidatus Kerfeldbacteria bacterium RIFCSPHIGHO2_12_FULL_48_17</name>
    <dbReference type="NCBI Taxonomy" id="1798542"/>
    <lineage>
        <taxon>Bacteria</taxon>
        <taxon>Candidatus Kerfeldiibacteriota</taxon>
    </lineage>
</organism>
<proteinExistence type="predicted"/>
<dbReference type="Gene3D" id="3.30.980.10">
    <property type="entry name" value="Threonyl-trna Synthetase, Chain A, domain 2"/>
    <property type="match status" value="1"/>
</dbReference>
<evidence type="ECO:0000259" key="1">
    <source>
        <dbReference type="PROSITE" id="PS50860"/>
    </source>
</evidence>
<dbReference type="InterPro" id="IPR009000">
    <property type="entry name" value="Transl_B-barrel_sf"/>
</dbReference>
<name>A0A1G2B284_9BACT</name>
<dbReference type="SUPFAM" id="SSF50447">
    <property type="entry name" value="Translation proteins"/>
    <property type="match status" value="1"/>
</dbReference>
<accession>A0A1G2B284</accession>
<dbReference type="PANTHER" id="PTHR43462:SF2">
    <property type="entry name" value="THREONYL AND ALANYL TRNA SYNTHETASE SECOND ADDITIONAL DOMAIN-CONTAINING PROTEIN"/>
    <property type="match status" value="1"/>
</dbReference>
<dbReference type="EMBL" id="MHKD01000021">
    <property type="protein sequence ID" value="OGY83268.1"/>
    <property type="molecule type" value="Genomic_DNA"/>
</dbReference>
<evidence type="ECO:0000313" key="2">
    <source>
        <dbReference type="EMBL" id="OGY83268.1"/>
    </source>
</evidence>
<feature type="domain" description="Alanyl-transfer RNA synthetases family profile" evidence="1">
    <location>
        <begin position="1"/>
        <end position="247"/>
    </location>
</feature>
<dbReference type="Pfam" id="PF01411">
    <property type="entry name" value="tRNA-synt_2c"/>
    <property type="match status" value="1"/>
</dbReference>